<dbReference type="Pfam" id="PF07647">
    <property type="entry name" value="SAM_2"/>
    <property type="match status" value="1"/>
</dbReference>
<evidence type="ECO:0000259" key="2">
    <source>
        <dbReference type="PROSITE" id="PS50105"/>
    </source>
</evidence>
<dbReference type="SUPFAM" id="SSF47769">
    <property type="entry name" value="SAM/Pointed domain"/>
    <property type="match status" value="1"/>
</dbReference>
<keyword evidence="1" id="KW-1133">Transmembrane helix</keyword>
<evidence type="ECO:0000313" key="3">
    <source>
        <dbReference type="EMBL" id="KAL3689573.1"/>
    </source>
</evidence>
<evidence type="ECO:0000313" key="4">
    <source>
        <dbReference type="Proteomes" id="UP001633002"/>
    </source>
</evidence>
<dbReference type="EMBL" id="JBJQOH010000004">
    <property type="protein sequence ID" value="KAL3689573.1"/>
    <property type="molecule type" value="Genomic_DNA"/>
</dbReference>
<accession>A0ABD3HDU9</accession>
<protein>
    <recommendedName>
        <fullName evidence="2">SAM domain-containing protein</fullName>
    </recommendedName>
</protein>
<feature type="transmembrane region" description="Helical" evidence="1">
    <location>
        <begin position="172"/>
        <end position="193"/>
    </location>
</feature>
<feature type="transmembrane region" description="Helical" evidence="1">
    <location>
        <begin position="248"/>
        <end position="264"/>
    </location>
</feature>
<name>A0ABD3HDU9_9MARC</name>
<comment type="caution">
    <text evidence="3">The sequence shown here is derived from an EMBL/GenBank/DDBJ whole genome shotgun (WGS) entry which is preliminary data.</text>
</comment>
<proteinExistence type="predicted"/>
<reference evidence="3 4" key="1">
    <citation type="submission" date="2024-09" db="EMBL/GenBank/DDBJ databases">
        <title>Chromosome-scale assembly of Riccia sorocarpa.</title>
        <authorList>
            <person name="Paukszto L."/>
        </authorList>
    </citation>
    <scope>NUCLEOTIDE SEQUENCE [LARGE SCALE GENOMIC DNA]</scope>
    <source>
        <strain evidence="3">LP-2024</strain>
        <tissue evidence="3">Aerial parts of the thallus</tissue>
    </source>
</reference>
<dbReference type="AlphaFoldDB" id="A0ABD3HDU9"/>
<sequence>MQGVLNFRLSTASQHLASLLPATNRILQQSSYSRHELTIHSTRKNFTFCISRDAKNDGVLSSHWKLCNWEKTELNFWKHGQFIPRKRVECKYSRGFKKDGPRGKRSRLEERIRKGFKNVGLEAQYNSLPQWSGAVPYVVVGLEALMMVAWAATGMKGRNLQLGATSFSGEGFLIITLGFNFVIGWLASLVSTWRVKSLSPFLLPQERRGKTKPSFLDFFVSCWVNLIPFGNFLLWLRNSVKESRSESAVNALVYVLPTLFRLVFWTQGLSLGRLEQFAWLLGAIHRPYDAARLRNERVIVAARERQRELDAKEQKKQELSVEELAFIQERKELEDFDLQLAKSANSPSAVAGSPKEWSVGDVLQWLGKEGFARYASNFADNDVDGAILLQLTSDDLRDELDIQSFGDRKKLENCIDRLKSGYGR</sequence>
<dbReference type="PROSITE" id="PS50105">
    <property type="entry name" value="SAM_DOMAIN"/>
    <property type="match status" value="1"/>
</dbReference>
<keyword evidence="1" id="KW-0472">Membrane</keyword>
<dbReference type="Gene3D" id="1.10.150.50">
    <property type="entry name" value="Transcription Factor, Ets-1"/>
    <property type="match status" value="1"/>
</dbReference>
<feature type="transmembrane region" description="Helical" evidence="1">
    <location>
        <begin position="134"/>
        <end position="152"/>
    </location>
</feature>
<organism evidence="3 4">
    <name type="scientific">Riccia sorocarpa</name>
    <dbReference type="NCBI Taxonomy" id="122646"/>
    <lineage>
        <taxon>Eukaryota</taxon>
        <taxon>Viridiplantae</taxon>
        <taxon>Streptophyta</taxon>
        <taxon>Embryophyta</taxon>
        <taxon>Marchantiophyta</taxon>
        <taxon>Marchantiopsida</taxon>
        <taxon>Marchantiidae</taxon>
        <taxon>Marchantiales</taxon>
        <taxon>Ricciaceae</taxon>
        <taxon>Riccia</taxon>
    </lineage>
</organism>
<keyword evidence="1" id="KW-0812">Transmembrane</keyword>
<dbReference type="InterPro" id="IPR013761">
    <property type="entry name" value="SAM/pointed_sf"/>
</dbReference>
<dbReference type="InterPro" id="IPR001660">
    <property type="entry name" value="SAM"/>
</dbReference>
<keyword evidence="4" id="KW-1185">Reference proteome</keyword>
<feature type="transmembrane region" description="Helical" evidence="1">
    <location>
        <begin position="214"/>
        <end position="236"/>
    </location>
</feature>
<feature type="domain" description="SAM" evidence="2">
    <location>
        <begin position="357"/>
        <end position="421"/>
    </location>
</feature>
<evidence type="ECO:0000256" key="1">
    <source>
        <dbReference type="SAM" id="Phobius"/>
    </source>
</evidence>
<dbReference type="SMART" id="SM00454">
    <property type="entry name" value="SAM"/>
    <property type="match status" value="1"/>
</dbReference>
<dbReference type="Proteomes" id="UP001633002">
    <property type="component" value="Unassembled WGS sequence"/>
</dbReference>
<gene>
    <name evidence="3" type="ORF">R1sor_015882</name>
</gene>